<evidence type="ECO:0000259" key="1">
    <source>
        <dbReference type="Pfam" id="PF13456"/>
    </source>
</evidence>
<dbReference type="Pfam" id="PF13456">
    <property type="entry name" value="RVT_3"/>
    <property type="match status" value="1"/>
</dbReference>
<reference evidence="2 3" key="1">
    <citation type="journal article" date="2020" name="BMC Genomics">
        <title>Intraspecific diversification of the crop wild relative Brassica cretica Lam. using demographic model selection.</title>
        <authorList>
            <person name="Kioukis A."/>
            <person name="Michalopoulou V.A."/>
            <person name="Briers L."/>
            <person name="Pirintsos S."/>
            <person name="Studholme D.J."/>
            <person name="Pavlidis P."/>
            <person name="Sarris P.F."/>
        </authorList>
    </citation>
    <scope>NUCLEOTIDE SEQUENCE [LARGE SCALE GENOMIC DNA]</scope>
    <source>
        <strain evidence="3">cv. PFS-1207/04</strain>
    </source>
</reference>
<sequence>MDTQIQQACEEARIWNELNDDPAGETVGTGLLDESKNWEPPIYGFAKCNIHANWRNAKLHSGGAFIIRDSSGNVLHHARDAFTFSPNRLTSELRCMEWALQSMQDLGYKEIIIASDLHDLITAVTKSTEWPRFRLLLHCISNLCLQFEAVAFETESSLSNSIARKIAKSVLRDGRFQSYLALGGPAWLHQQIFREAALIRS</sequence>
<evidence type="ECO:0000313" key="2">
    <source>
        <dbReference type="EMBL" id="KAF3568712.1"/>
    </source>
</evidence>
<dbReference type="PANTHER" id="PTHR47074">
    <property type="entry name" value="BNAC02G40300D PROTEIN"/>
    <property type="match status" value="1"/>
</dbReference>
<dbReference type="InterPro" id="IPR036397">
    <property type="entry name" value="RNaseH_sf"/>
</dbReference>
<organism evidence="2 3">
    <name type="scientific">Brassica cretica</name>
    <name type="common">Mustard</name>
    <dbReference type="NCBI Taxonomy" id="69181"/>
    <lineage>
        <taxon>Eukaryota</taxon>
        <taxon>Viridiplantae</taxon>
        <taxon>Streptophyta</taxon>
        <taxon>Embryophyta</taxon>
        <taxon>Tracheophyta</taxon>
        <taxon>Spermatophyta</taxon>
        <taxon>Magnoliopsida</taxon>
        <taxon>eudicotyledons</taxon>
        <taxon>Gunneridae</taxon>
        <taxon>Pentapetalae</taxon>
        <taxon>rosids</taxon>
        <taxon>malvids</taxon>
        <taxon>Brassicales</taxon>
        <taxon>Brassicaceae</taxon>
        <taxon>Brassiceae</taxon>
        <taxon>Brassica</taxon>
    </lineage>
</organism>
<dbReference type="EMBL" id="QGKV02000759">
    <property type="protein sequence ID" value="KAF3568712.1"/>
    <property type="molecule type" value="Genomic_DNA"/>
</dbReference>
<comment type="caution">
    <text evidence="2">The sequence shown here is derived from an EMBL/GenBank/DDBJ whole genome shotgun (WGS) entry which is preliminary data.</text>
</comment>
<dbReference type="InterPro" id="IPR002156">
    <property type="entry name" value="RNaseH_domain"/>
</dbReference>
<dbReference type="InterPro" id="IPR052929">
    <property type="entry name" value="RNase_H-like_EbsB-rel"/>
</dbReference>
<proteinExistence type="predicted"/>
<dbReference type="PANTHER" id="PTHR47074:SF53">
    <property type="entry name" value="REVERSE TRANSCRIPTASE-LIKE PROTEIN"/>
    <property type="match status" value="1"/>
</dbReference>
<protein>
    <recommendedName>
        <fullName evidence="1">RNase H type-1 domain-containing protein</fullName>
    </recommendedName>
</protein>
<evidence type="ECO:0000313" key="3">
    <source>
        <dbReference type="Proteomes" id="UP000266723"/>
    </source>
</evidence>
<accession>A0ABQ7DAU6</accession>
<feature type="domain" description="RNase H type-1" evidence="1">
    <location>
        <begin position="50"/>
        <end position="169"/>
    </location>
</feature>
<keyword evidence="3" id="KW-1185">Reference proteome</keyword>
<dbReference type="Gene3D" id="3.30.420.10">
    <property type="entry name" value="Ribonuclease H-like superfamily/Ribonuclease H"/>
    <property type="match status" value="1"/>
</dbReference>
<name>A0ABQ7DAU6_BRACR</name>
<dbReference type="Proteomes" id="UP000266723">
    <property type="component" value="Unassembled WGS sequence"/>
</dbReference>
<gene>
    <name evidence="2" type="ORF">DY000_02016433</name>
</gene>